<evidence type="ECO:0000313" key="1">
    <source>
        <dbReference type="EMBL" id="QSZ36925.1"/>
    </source>
</evidence>
<keyword evidence="2" id="KW-1185">Reference proteome</keyword>
<name>A0A8A3PPW0_9HELO</name>
<protein>
    <submittedName>
        <fullName evidence="1">Uncharacterized protein</fullName>
    </submittedName>
</protein>
<dbReference type="AlphaFoldDB" id="A0A8A3PPW0"/>
<gene>
    <name evidence="1" type="ORF">DSL72_009015</name>
</gene>
<evidence type="ECO:0000313" key="2">
    <source>
        <dbReference type="Proteomes" id="UP000672032"/>
    </source>
</evidence>
<dbReference type="EMBL" id="CP063412">
    <property type="protein sequence ID" value="QSZ36925.1"/>
    <property type="molecule type" value="Genomic_DNA"/>
</dbReference>
<sequence length="114" mass="13662">MELAYYLFNFRADTSIHTAIVDLLLKLLKLQRHINKVKIFPKLEKHYNELEQLEISRNEPRNKRSYHERKAASEALEEAAVAIVKDFEPQQKIRIILGRVDRCIDMEQRDFVYF</sequence>
<organism evidence="1 2">
    <name type="scientific">Monilinia vaccinii-corymbosi</name>
    <dbReference type="NCBI Taxonomy" id="61207"/>
    <lineage>
        <taxon>Eukaryota</taxon>
        <taxon>Fungi</taxon>
        <taxon>Dikarya</taxon>
        <taxon>Ascomycota</taxon>
        <taxon>Pezizomycotina</taxon>
        <taxon>Leotiomycetes</taxon>
        <taxon>Helotiales</taxon>
        <taxon>Sclerotiniaceae</taxon>
        <taxon>Monilinia</taxon>
    </lineage>
</organism>
<accession>A0A8A3PPW0</accession>
<dbReference type="Proteomes" id="UP000672032">
    <property type="component" value="Chromosome 8"/>
</dbReference>
<proteinExistence type="predicted"/>
<reference evidence="1" key="1">
    <citation type="submission" date="2020-10" db="EMBL/GenBank/DDBJ databases">
        <title>Genome Sequence of Monilinia vaccinii-corymbosi Sheds Light on Mummy Berry Disease Infection of Blueberry and Mating Type.</title>
        <authorList>
            <person name="Yow A.G."/>
            <person name="Zhang Y."/>
            <person name="Bansal K."/>
            <person name="Eacker S.M."/>
            <person name="Sullivan S."/>
            <person name="Liachko I."/>
            <person name="Cubeta M.A."/>
            <person name="Rollins J.A."/>
            <person name="Ashrafi H."/>
        </authorList>
    </citation>
    <scope>NUCLEOTIDE SEQUENCE</scope>
    <source>
        <strain evidence="1">RL-1</strain>
    </source>
</reference>